<keyword evidence="2" id="KW-1185">Reference proteome</keyword>
<organism evidence="1 2">
    <name type="scientific">Eumeta variegata</name>
    <name type="common">Bagworm moth</name>
    <name type="synonym">Eumeta japonica</name>
    <dbReference type="NCBI Taxonomy" id="151549"/>
    <lineage>
        <taxon>Eukaryota</taxon>
        <taxon>Metazoa</taxon>
        <taxon>Ecdysozoa</taxon>
        <taxon>Arthropoda</taxon>
        <taxon>Hexapoda</taxon>
        <taxon>Insecta</taxon>
        <taxon>Pterygota</taxon>
        <taxon>Neoptera</taxon>
        <taxon>Endopterygota</taxon>
        <taxon>Lepidoptera</taxon>
        <taxon>Glossata</taxon>
        <taxon>Ditrysia</taxon>
        <taxon>Tineoidea</taxon>
        <taxon>Psychidae</taxon>
        <taxon>Oiketicinae</taxon>
        <taxon>Eumeta</taxon>
    </lineage>
</organism>
<evidence type="ECO:0000313" key="1">
    <source>
        <dbReference type="EMBL" id="GBP32784.1"/>
    </source>
</evidence>
<sequence length="78" mass="9092">MDVKNRRTKDLLSYNLCPCRQCVLPMIIYGYQRRTRVAHRIGEWKNEVTSLVESISATEQRFSNGDDGLNLVTWMASR</sequence>
<evidence type="ECO:0000313" key="2">
    <source>
        <dbReference type="Proteomes" id="UP000299102"/>
    </source>
</evidence>
<accession>A0A4C1V407</accession>
<dbReference type="Proteomes" id="UP000299102">
    <property type="component" value="Unassembled WGS sequence"/>
</dbReference>
<comment type="caution">
    <text evidence="1">The sequence shown here is derived from an EMBL/GenBank/DDBJ whole genome shotgun (WGS) entry which is preliminary data.</text>
</comment>
<reference evidence="1 2" key="1">
    <citation type="journal article" date="2019" name="Commun. Biol.">
        <title>The bagworm genome reveals a unique fibroin gene that provides high tensile strength.</title>
        <authorList>
            <person name="Kono N."/>
            <person name="Nakamura H."/>
            <person name="Ohtoshi R."/>
            <person name="Tomita M."/>
            <person name="Numata K."/>
            <person name="Arakawa K."/>
        </authorList>
    </citation>
    <scope>NUCLEOTIDE SEQUENCE [LARGE SCALE GENOMIC DNA]</scope>
</reference>
<dbReference type="AlphaFoldDB" id="A0A4C1V407"/>
<proteinExistence type="predicted"/>
<protein>
    <submittedName>
        <fullName evidence="1">Uncharacterized protein</fullName>
    </submittedName>
</protein>
<dbReference type="EMBL" id="BGZK01000264">
    <property type="protein sequence ID" value="GBP32784.1"/>
    <property type="molecule type" value="Genomic_DNA"/>
</dbReference>
<gene>
    <name evidence="1" type="ORF">EVAR_18937_1</name>
</gene>
<name>A0A4C1V407_EUMVA</name>